<gene>
    <name evidence="10" type="ORF">SAMN05216431_11532</name>
</gene>
<evidence type="ECO:0000313" key="10">
    <source>
        <dbReference type="EMBL" id="SEM94875.1"/>
    </source>
</evidence>
<proteinExistence type="inferred from homology"/>
<comment type="function">
    <text evidence="9">Allosteric enzyme that catalyzes the rate-limiting step in glycogen catabolism, the phosphorolytic cleavage of glycogen to produce glucose-1-phosphate, and plays a central role in maintaining cellular and organismal glucose homeostasis.</text>
</comment>
<keyword evidence="7 9" id="KW-0119">Carbohydrate metabolism</keyword>
<dbReference type="Proteomes" id="UP000182089">
    <property type="component" value="Unassembled WGS sequence"/>
</dbReference>
<keyword evidence="4 9" id="KW-0328">Glycosyltransferase</keyword>
<evidence type="ECO:0000313" key="11">
    <source>
        <dbReference type="Proteomes" id="UP000182089"/>
    </source>
</evidence>
<comment type="catalytic activity">
    <reaction evidence="1 9">
        <text>[(1-&gt;4)-alpha-D-glucosyl](n) + phosphate = [(1-&gt;4)-alpha-D-glucosyl](n-1) + alpha-D-glucose 1-phosphate</text>
        <dbReference type="Rhea" id="RHEA:41732"/>
        <dbReference type="Rhea" id="RHEA-COMP:9584"/>
        <dbReference type="Rhea" id="RHEA-COMP:9586"/>
        <dbReference type="ChEBI" id="CHEBI:15444"/>
        <dbReference type="ChEBI" id="CHEBI:43474"/>
        <dbReference type="ChEBI" id="CHEBI:58601"/>
        <dbReference type="EC" id="2.4.1.1"/>
    </reaction>
</comment>
<dbReference type="PANTHER" id="PTHR11468">
    <property type="entry name" value="GLYCOGEN PHOSPHORYLASE"/>
    <property type="match status" value="1"/>
</dbReference>
<evidence type="ECO:0000256" key="2">
    <source>
        <dbReference type="ARBA" id="ARBA00001933"/>
    </source>
</evidence>
<evidence type="ECO:0000256" key="5">
    <source>
        <dbReference type="ARBA" id="ARBA00022679"/>
    </source>
</evidence>
<dbReference type="PIRSF" id="PIRSF000460">
    <property type="entry name" value="Pprylas_GlgP"/>
    <property type="match status" value="1"/>
</dbReference>
<comment type="function">
    <text evidence="8">Phosphorylase is an important allosteric enzyme in carbohydrate metabolism. Enzymes from different sources differ in their regulatory mechanisms and in their natural substrates. However, all known phosphorylases share catalytic and structural properties.</text>
</comment>
<reference evidence="10 11" key="1">
    <citation type="submission" date="2016-10" db="EMBL/GenBank/DDBJ databases">
        <authorList>
            <person name="Varghese N."/>
            <person name="Submissions S."/>
        </authorList>
    </citation>
    <scope>NUCLEOTIDE SEQUENCE [LARGE SCALE GENOMIC DNA]</scope>
    <source>
        <strain evidence="10 11">WC1T17</strain>
    </source>
</reference>
<evidence type="ECO:0000256" key="4">
    <source>
        <dbReference type="ARBA" id="ARBA00022676"/>
    </source>
</evidence>
<sequence>MKITTEQFIKEFKRRLTDEYALDVKDATKEELYRTLAAVVKSGYFDIWRKSKNSFDQDQKKQVYYFSIEFLPGQLLKSNLLNMGWYTLVKKAFQELGLDLDEIAQVEPDMALGNGGLGRLASAFMDSSASLALPVNGNGIRYKYGLFKQKFVDGYQVELANAWLDQNNVWEVARPSKAVKVHFGGQVYLKEGADGTLEPVYENDKVILAVPYDTGIVGYKNRHVNTMRLWDAQIPAEEEINFPTIESRRRVEDLTSVLYPDDSNEAGKFFRLNQEYFFVSAGMQSIIRHYKQVHLSLLDLSQYVSVHINDTHPAMCVAELMRILLDDEKLSWEDAWKQTVQVMSYTNHTIMAEALEKWPLYMLEKVQPRLVQIIQEIDRRYALELEAKGQSQLLASTRPVKDNMIYMANLAIIGSHSVNGVAKLHTELLKQDVLKDFYTLYPERFNNKTNGITVRRWLEIANPSLTKTIDRVIGTKWHYDAKELHKLASHVSDKRLVDAIGQVKYQNKVRFAKYVKATMGLEISPKAIFDVQVKRLHAYKRQLLNLLRIIQLYLNLKQNPALDIYPRVFIFGAKAAPSYHYAKSIIKCINEVADLINHDDSLNDKLKVVFVEDYRVSLAEKIIPAADVSEQISTATKEASGTSNMKLMLNGALTVATLDGANIEIKDRVGEDNIFIFGLQKEEVLDYEQNHGYHSADYYQNDPAIHRVLDALVDGSIPHIQAEGREIFDSLVRANDEYFVLRDFEDYLRAQNEVDQLYRNQTQWNKKCLINIANAGYFSSDDTIRNYAEDIWQVTPTVSENGKVSAEDARYPL</sequence>
<dbReference type="InterPro" id="IPR000811">
    <property type="entry name" value="Glyco_trans_35"/>
</dbReference>
<dbReference type="PANTHER" id="PTHR11468:SF3">
    <property type="entry name" value="GLYCOGEN PHOSPHORYLASE, LIVER FORM"/>
    <property type="match status" value="1"/>
</dbReference>
<comment type="cofactor">
    <cofactor evidence="2 9">
        <name>pyridoxal 5'-phosphate</name>
        <dbReference type="ChEBI" id="CHEBI:597326"/>
    </cofactor>
</comment>
<evidence type="ECO:0000256" key="8">
    <source>
        <dbReference type="ARBA" id="ARBA00025174"/>
    </source>
</evidence>
<name>A0ABY1ADZ8_9LACO</name>
<evidence type="ECO:0000256" key="7">
    <source>
        <dbReference type="ARBA" id="ARBA00023277"/>
    </source>
</evidence>
<dbReference type="Gene3D" id="3.40.50.2000">
    <property type="entry name" value="Glycogen Phosphorylase B"/>
    <property type="match status" value="2"/>
</dbReference>
<comment type="caution">
    <text evidence="10">The sequence shown here is derived from an EMBL/GenBank/DDBJ whole genome shotgun (WGS) entry which is preliminary data.</text>
</comment>
<dbReference type="InterPro" id="IPR035090">
    <property type="entry name" value="Pyridoxal_P_attach_site"/>
</dbReference>
<dbReference type="Pfam" id="PF00343">
    <property type="entry name" value="Phosphorylase"/>
    <property type="match status" value="1"/>
</dbReference>
<dbReference type="SUPFAM" id="SSF53756">
    <property type="entry name" value="UDP-Glycosyltransferase/glycogen phosphorylase"/>
    <property type="match status" value="1"/>
</dbReference>
<dbReference type="EMBL" id="FOCC01000015">
    <property type="protein sequence ID" value="SEM94875.1"/>
    <property type="molecule type" value="Genomic_DNA"/>
</dbReference>
<dbReference type="EC" id="2.4.1.1" evidence="9"/>
<dbReference type="InterPro" id="IPR011833">
    <property type="entry name" value="Glycg_phsphrylas"/>
</dbReference>
<evidence type="ECO:0000256" key="6">
    <source>
        <dbReference type="ARBA" id="ARBA00022898"/>
    </source>
</evidence>
<comment type="similarity">
    <text evidence="3 9">Belongs to the glycogen phosphorylase family.</text>
</comment>
<keyword evidence="5 9" id="KW-0808">Transferase</keyword>
<evidence type="ECO:0000256" key="1">
    <source>
        <dbReference type="ARBA" id="ARBA00001275"/>
    </source>
</evidence>
<organism evidence="10 11">
    <name type="scientific">Ligilactobacillus ruminis</name>
    <dbReference type="NCBI Taxonomy" id="1623"/>
    <lineage>
        <taxon>Bacteria</taxon>
        <taxon>Bacillati</taxon>
        <taxon>Bacillota</taxon>
        <taxon>Bacilli</taxon>
        <taxon>Lactobacillales</taxon>
        <taxon>Lactobacillaceae</taxon>
        <taxon>Ligilactobacillus</taxon>
    </lineage>
</organism>
<dbReference type="NCBIfam" id="TIGR02093">
    <property type="entry name" value="P_ylase"/>
    <property type="match status" value="1"/>
</dbReference>
<evidence type="ECO:0000256" key="3">
    <source>
        <dbReference type="ARBA" id="ARBA00006047"/>
    </source>
</evidence>
<dbReference type="PROSITE" id="PS00102">
    <property type="entry name" value="PHOSPHORYLASE"/>
    <property type="match status" value="1"/>
</dbReference>
<evidence type="ECO:0000256" key="9">
    <source>
        <dbReference type="RuleBase" id="RU000587"/>
    </source>
</evidence>
<keyword evidence="6 9" id="KW-0663">Pyridoxal phosphate</keyword>
<accession>A0ABY1ADZ8</accession>
<dbReference type="CDD" id="cd04300">
    <property type="entry name" value="GT35_Glycogen_Phosphorylase"/>
    <property type="match status" value="1"/>
</dbReference>
<protein>
    <recommendedName>
        <fullName evidence="9">Alpha-1,4 glucan phosphorylase</fullName>
        <ecNumber evidence="9">2.4.1.1</ecNumber>
    </recommendedName>
</protein>